<comment type="similarity">
    <text evidence="1">Belongs to the APC10 family.</text>
</comment>
<dbReference type="GO" id="GO:0070979">
    <property type="term" value="P:protein K11-linked ubiquitination"/>
    <property type="evidence" value="ECO:0007669"/>
    <property type="project" value="TreeGrafter"/>
</dbReference>
<keyword evidence="9" id="KW-1185">Reference proteome</keyword>
<keyword evidence="3" id="KW-0498">Mitosis</keyword>
<name>A0A9P4SIV1_9PEZI</name>
<comment type="caution">
    <text evidence="8">The sequence shown here is derived from an EMBL/GenBank/DDBJ whole genome shotgun (WGS) entry which is preliminary data.</text>
</comment>
<dbReference type="InterPro" id="IPR008979">
    <property type="entry name" value="Galactose-bd-like_sf"/>
</dbReference>
<dbReference type="SMART" id="SM01337">
    <property type="entry name" value="APC10"/>
    <property type="match status" value="1"/>
</dbReference>
<reference evidence="8" key="1">
    <citation type="journal article" date="2020" name="Stud. Mycol.">
        <title>101 Dothideomycetes genomes: a test case for predicting lifestyles and emergence of pathogens.</title>
        <authorList>
            <person name="Haridas S."/>
            <person name="Albert R."/>
            <person name="Binder M."/>
            <person name="Bloem J."/>
            <person name="Labutti K."/>
            <person name="Salamov A."/>
            <person name="Andreopoulos B."/>
            <person name="Baker S."/>
            <person name="Barry K."/>
            <person name="Bills G."/>
            <person name="Bluhm B."/>
            <person name="Cannon C."/>
            <person name="Castanera R."/>
            <person name="Culley D."/>
            <person name="Daum C."/>
            <person name="Ezra D."/>
            <person name="Gonzalez J."/>
            <person name="Henrissat B."/>
            <person name="Kuo A."/>
            <person name="Liang C."/>
            <person name="Lipzen A."/>
            <person name="Lutzoni F."/>
            <person name="Magnuson J."/>
            <person name="Mondo S."/>
            <person name="Nolan M."/>
            <person name="Ohm R."/>
            <person name="Pangilinan J."/>
            <person name="Park H.-J."/>
            <person name="Ramirez L."/>
            <person name="Alfaro M."/>
            <person name="Sun H."/>
            <person name="Tritt A."/>
            <person name="Yoshinaga Y."/>
            <person name="Zwiers L.-H."/>
            <person name="Turgeon B."/>
            <person name="Goodwin S."/>
            <person name="Spatafora J."/>
            <person name="Crous P."/>
            <person name="Grigoriev I."/>
        </authorList>
    </citation>
    <scope>NUCLEOTIDE SEQUENCE</scope>
    <source>
        <strain evidence="8">CBS 101060</strain>
    </source>
</reference>
<dbReference type="Pfam" id="PF03256">
    <property type="entry name" value="ANAPC10"/>
    <property type="match status" value="1"/>
</dbReference>
<keyword evidence="2" id="KW-0132">Cell division</keyword>
<dbReference type="Gene3D" id="2.60.120.260">
    <property type="entry name" value="Galactose-binding domain-like"/>
    <property type="match status" value="1"/>
</dbReference>
<evidence type="ECO:0000256" key="5">
    <source>
        <dbReference type="ARBA" id="ARBA00023306"/>
    </source>
</evidence>
<dbReference type="OrthoDB" id="24948at2759"/>
<evidence type="ECO:0000313" key="9">
    <source>
        <dbReference type="Proteomes" id="UP000799429"/>
    </source>
</evidence>
<evidence type="ECO:0000256" key="4">
    <source>
        <dbReference type="ARBA" id="ARBA00022786"/>
    </source>
</evidence>
<dbReference type="AlphaFoldDB" id="A0A9P4SIV1"/>
<keyword evidence="5" id="KW-0131">Cell cycle</keyword>
<dbReference type="PANTHER" id="PTHR12936:SF0">
    <property type="entry name" value="ANAPHASE-PROMOTING COMPLEX SUBUNIT 10"/>
    <property type="match status" value="1"/>
</dbReference>
<feature type="non-terminal residue" evidence="8">
    <location>
        <position position="1"/>
    </location>
</feature>
<dbReference type="SUPFAM" id="SSF49785">
    <property type="entry name" value="Galactose-binding domain-like"/>
    <property type="match status" value="1"/>
</dbReference>
<evidence type="ECO:0000256" key="3">
    <source>
        <dbReference type="ARBA" id="ARBA00022776"/>
    </source>
</evidence>
<sequence>KEISALASWTVTSAKPGCGIPQLRNSSTSLFWQSDGPQPHCLNIHFFKLVEICGMRIFLDFEQDESYTPTKIQFLAGMGYNDLQMFGEMAFEQPRGWIDVDFSGKGAVPILRAFLVQVKIVENHQNGKDTHLRGLQIFAKDKAAAPSTRRLRDEVVGQNSSRDSVKVPKRASFSRGLAMPQWSTVPELR</sequence>
<accession>A0A9P4SIV1</accession>
<gene>
    <name evidence="8" type="ORF">M501DRAFT_926107</name>
</gene>
<dbReference type="PANTHER" id="PTHR12936">
    <property type="entry name" value="ANAPHASE-PROMOTING COMPLEX 10"/>
    <property type="match status" value="1"/>
</dbReference>
<dbReference type="GO" id="GO:0031145">
    <property type="term" value="P:anaphase-promoting complex-dependent catabolic process"/>
    <property type="evidence" value="ECO:0007669"/>
    <property type="project" value="InterPro"/>
</dbReference>
<keyword evidence="4" id="KW-0833">Ubl conjugation pathway</keyword>
<protein>
    <submittedName>
        <fullName evidence="8">Galactose-binding like protein</fullName>
    </submittedName>
</protein>
<dbReference type="InterPro" id="IPR004939">
    <property type="entry name" value="APC_su10/DOC_dom"/>
</dbReference>
<evidence type="ECO:0000256" key="6">
    <source>
        <dbReference type="SAM" id="MobiDB-lite"/>
    </source>
</evidence>
<evidence type="ECO:0000256" key="1">
    <source>
        <dbReference type="ARBA" id="ARBA00006762"/>
    </source>
</evidence>
<dbReference type="GO" id="GO:0005680">
    <property type="term" value="C:anaphase-promoting complex"/>
    <property type="evidence" value="ECO:0007669"/>
    <property type="project" value="InterPro"/>
</dbReference>
<organism evidence="8 9">
    <name type="scientific">Patellaria atrata CBS 101060</name>
    <dbReference type="NCBI Taxonomy" id="1346257"/>
    <lineage>
        <taxon>Eukaryota</taxon>
        <taxon>Fungi</taxon>
        <taxon>Dikarya</taxon>
        <taxon>Ascomycota</taxon>
        <taxon>Pezizomycotina</taxon>
        <taxon>Dothideomycetes</taxon>
        <taxon>Dothideomycetes incertae sedis</taxon>
        <taxon>Patellariales</taxon>
        <taxon>Patellariaceae</taxon>
        <taxon>Patellaria</taxon>
    </lineage>
</organism>
<dbReference type="InterPro" id="IPR016901">
    <property type="entry name" value="APC10/Doc1"/>
</dbReference>
<evidence type="ECO:0000259" key="7">
    <source>
        <dbReference type="PROSITE" id="PS51284"/>
    </source>
</evidence>
<dbReference type="GO" id="GO:0051301">
    <property type="term" value="P:cell division"/>
    <property type="evidence" value="ECO:0007669"/>
    <property type="project" value="UniProtKB-KW"/>
</dbReference>
<feature type="region of interest" description="Disordered" evidence="6">
    <location>
        <begin position="149"/>
        <end position="172"/>
    </location>
</feature>
<dbReference type="CDD" id="cd08366">
    <property type="entry name" value="APC10"/>
    <property type="match status" value="1"/>
</dbReference>
<dbReference type="EMBL" id="MU006089">
    <property type="protein sequence ID" value="KAF2843488.1"/>
    <property type="molecule type" value="Genomic_DNA"/>
</dbReference>
<dbReference type="PROSITE" id="PS51284">
    <property type="entry name" value="DOC"/>
    <property type="match status" value="1"/>
</dbReference>
<dbReference type="Proteomes" id="UP000799429">
    <property type="component" value="Unassembled WGS sequence"/>
</dbReference>
<proteinExistence type="inferred from homology"/>
<evidence type="ECO:0000256" key="2">
    <source>
        <dbReference type="ARBA" id="ARBA00022618"/>
    </source>
</evidence>
<evidence type="ECO:0000313" key="8">
    <source>
        <dbReference type="EMBL" id="KAF2843488.1"/>
    </source>
</evidence>
<feature type="domain" description="DOC" evidence="7">
    <location>
        <begin position="1"/>
        <end position="164"/>
    </location>
</feature>